<dbReference type="SFLD" id="SFLDS00003">
    <property type="entry name" value="Haloacid_Dehalogenase"/>
    <property type="match status" value="1"/>
</dbReference>
<dbReference type="OrthoDB" id="444127at2759"/>
<dbReference type="PANTHER" id="PTHR46191:SF2">
    <property type="entry name" value="HALOACID DEHALOGENASE-LIKE HYDROLASE DOMAIN-CONTAINING PROTEIN 3"/>
    <property type="match status" value="1"/>
</dbReference>
<dbReference type="SFLD" id="SFLDG01129">
    <property type="entry name" value="C1.5:_HAD__Beta-PGM__Phosphata"/>
    <property type="match status" value="1"/>
</dbReference>
<dbReference type="Pfam" id="PF00702">
    <property type="entry name" value="Hydrolase"/>
    <property type="match status" value="1"/>
</dbReference>
<dbReference type="STRING" id="568069.A0A1J1IUT7"/>
<organism evidence="1 2">
    <name type="scientific">Clunio marinus</name>
    <dbReference type="NCBI Taxonomy" id="568069"/>
    <lineage>
        <taxon>Eukaryota</taxon>
        <taxon>Metazoa</taxon>
        <taxon>Ecdysozoa</taxon>
        <taxon>Arthropoda</taxon>
        <taxon>Hexapoda</taxon>
        <taxon>Insecta</taxon>
        <taxon>Pterygota</taxon>
        <taxon>Neoptera</taxon>
        <taxon>Endopterygota</taxon>
        <taxon>Diptera</taxon>
        <taxon>Nematocera</taxon>
        <taxon>Chironomoidea</taxon>
        <taxon>Chironomidae</taxon>
        <taxon>Clunio</taxon>
    </lineage>
</organism>
<proteinExistence type="predicted"/>
<evidence type="ECO:0000313" key="1">
    <source>
        <dbReference type="EMBL" id="CRL03466.1"/>
    </source>
</evidence>
<protein>
    <submittedName>
        <fullName evidence="1">CLUMA_CG016310, isoform A</fullName>
    </submittedName>
</protein>
<dbReference type="SUPFAM" id="SSF56784">
    <property type="entry name" value="HAD-like"/>
    <property type="match status" value="1"/>
</dbReference>
<dbReference type="Gene3D" id="3.40.50.1000">
    <property type="entry name" value="HAD superfamily/HAD-like"/>
    <property type="match status" value="1"/>
</dbReference>
<evidence type="ECO:0000313" key="2">
    <source>
        <dbReference type="Proteomes" id="UP000183832"/>
    </source>
</evidence>
<name>A0A1J1IUT7_9DIPT</name>
<accession>A0A1J1IUT7</accession>
<dbReference type="Proteomes" id="UP000183832">
    <property type="component" value="Unassembled WGS sequence"/>
</dbReference>
<dbReference type="AlphaFoldDB" id="A0A1J1IUT7"/>
<dbReference type="NCBIfam" id="TIGR01549">
    <property type="entry name" value="HAD-SF-IA-v1"/>
    <property type="match status" value="1"/>
</dbReference>
<dbReference type="GO" id="GO:0005634">
    <property type="term" value="C:nucleus"/>
    <property type="evidence" value="ECO:0007669"/>
    <property type="project" value="TreeGrafter"/>
</dbReference>
<dbReference type="InterPro" id="IPR011949">
    <property type="entry name" value="HAD-SF_hydro_IA_REG-2-like"/>
</dbReference>
<dbReference type="Gene3D" id="1.10.150.720">
    <property type="entry name" value="Haloacid dehalogenase-like hydrolase"/>
    <property type="match status" value="1"/>
</dbReference>
<sequence length="265" mass="31260">MSCLSRFRLITFDVTDTLIKFRTAPGKQYGEIGALFGVNQDDHHDLVANFRANWRKMNRAHPNFGLKTKIGEREWWRRLIRGTFDAHKLSDDKISNMTNYLLDLYKTSTCWQLTYGTVDFLNYLKLQKQYASQNGKFEPHFKLGVISNFDSRLDVLLRNMKLNHYFDFVLSSYQAGVEKPDKEIYRIAMKSSELKDLKPSECLHIGDTPVTDYFGPRSAGWYSLLIHERPVEKLREKYGDKIEDHHVYQNFIDLHKDISNDYIKW</sequence>
<reference evidence="1 2" key="1">
    <citation type="submission" date="2015-04" db="EMBL/GenBank/DDBJ databases">
        <authorList>
            <person name="Syromyatnikov M.Y."/>
            <person name="Popov V.N."/>
        </authorList>
    </citation>
    <scope>NUCLEOTIDE SEQUENCE [LARGE SCALE GENOMIC DNA]</scope>
</reference>
<dbReference type="InterPro" id="IPR036412">
    <property type="entry name" value="HAD-like_sf"/>
</dbReference>
<dbReference type="EMBL" id="CVRI01000059">
    <property type="protein sequence ID" value="CRL03466.1"/>
    <property type="molecule type" value="Genomic_DNA"/>
</dbReference>
<dbReference type="NCBIfam" id="TIGR02252">
    <property type="entry name" value="DREG-2"/>
    <property type="match status" value="1"/>
</dbReference>
<dbReference type="InterPro" id="IPR044924">
    <property type="entry name" value="HAD-SF_hydro_IA_REG-2-like_cap"/>
</dbReference>
<gene>
    <name evidence="1" type="ORF">CLUMA_CG016310</name>
</gene>
<dbReference type="InterPro" id="IPR023214">
    <property type="entry name" value="HAD_sf"/>
</dbReference>
<dbReference type="PANTHER" id="PTHR46191">
    <property type="match status" value="1"/>
</dbReference>
<keyword evidence="2" id="KW-1185">Reference proteome</keyword>
<dbReference type="InterPro" id="IPR006439">
    <property type="entry name" value="HAD-SF_hydro_IA"/>
</dbReference>
<dbReference type="CDD" id="cd16415">
    <property type="entry name" value="HAD_dREG-2_like"/>
    <property type="match status" value="1"/>
</dbReference>
<dbReference type="InterPro" id="IPR051828">
    <property type="entry name" value="HAD-like_hydrolase_domain"/>
</dbReference>